<dbReference type="RefSeq" id="WP_268246829.1">
    <property type="nucleotide sequence ID" value="NZ_BMSG01000043.1"/>
</dbReference>
<comment type="caution">
    <text evidence="1">The sequence shown here is derived from an EMBL/GenBank/DDBJ whole genome shotgun (WGS) entry which is preliminary data.</text>
</comment>
<evidence type="ECO:0000313" key="1">
    <source>
        <dbReference type="EMBL" id="MFD4217403.1"/>
    </source>
</evidence>
<evidence type="ECO:0000313" key="2">
    <source>
        <dbReference type="Proteomes" id="UP001598251"/>
    </source>
</evidence>
<gene>
    <name evidence="1" type="ORF">ACFWSS_31495</name>
</gene>
<dbReference type="EMBL" id="JBHXOF010000030">
    <property type="protein sequence ID" value="MFD4217403.1"/>
    <property type="molecule type" value="Genomic_DNA"/>
</dbReference>
<organism evidence="1 2">
    <name type="scientific">Streptomyces sindenensis</name>
    <dbReference type="NCBI Taxonomy" id="67363"/>
    <lineage>
        <taxon>Bacteria</taxon>
        <taxon>Bacillati</taxon>
        <taxon>Actinomycetota</taxon>
        <taxon>Actinomycetes</taxon>
        <taxon>Kitasatosporales</taxon>
        <taxon>Streptomycetaceae</taxon>
        <taxon>Streptomyces</taxon>
    </lineage>
</organism>
<name>A0ABW6EQH7_9ACTN</name>
<sequence length="42" mass="4642">MLVSVAKSAAHREDRGAVWETARAHPGRRERALTCFSGTFGR</sequence>
<proteinExistence type="predicted"/>
<keyword evidence="2" id="KW-1185">Reference proteome</keyword>
<dbReference type="Proteomes" id="UP001598251">
    <property type="component" value="Unassembled WGS sequence"/>
</dbReference>
<reference evidence="1 2" key="1">
    <citation type="submission" date="2024-09" db="EMBL/GenBank/DDBJ databases">
        <title>The Natural Products Discovery Center: Release of the First 8490 Sequenced Strains for Exploring Actinobacteria Biosynthetic Diversity.</title>
        <authorList>
            <person name="Kalkreuter E."/>
            <person name="Kautsar S.A."/>
            <person name="Yang D."/>
            <person name="Bader C.D."/>
            <person name="Teijaro C.N."/>
            <person name="Fluegel L."/>
            <person name="Davis C.M."/>
            <person name="Simpson J.R."/>
            <person name="Lauterbach L."/>
            <person name="Steele A.D."/>
            <person name="Gui C."/>
            <person name="Meng S."/>
            <person name="Li G."/>
            <person name="Viehrig K."/>
            <person name="Ye F."/>
            <person name="Su P."/>
            <person name="Kiefer A.F."/>
            <person name="Nichols A."/>
            <person name="Cepeda A.J."/>
            <person name="Yan W."/>
            <person name="Fan B."/>
            <person name="Jiang Y."/>
            <person name="Adhikari A."/>
            <person name="Zheng C.-J."/>
            <person name="Schuster L."/>
            <person name="Cowan T.M."/>
            <person name="Smanski M.J."/>
            <person name="Chevrette M.G."/>
            <person name="De Carvalho L.P.S."/>
            <person name="Shen B."/>
        </authorList>
    </citation>
    <scope>NUCLEOTIDE SEQUENCE [LARGE SCALE GENOMIC DNA]</scope>
    <source>
        <strain evidence="1 2">NPDC058546</strain>
    </source>
</reference>
<accession>A0ABW6EQH7</accession>
<protein>
    <submittedName>
        <fullName evidence="1">Uncharacterized protein</fullName>
    </submittedName>
</protein>